<evidence type="ECO:0000313" key="3">
    <source>
        <dbReference type="Proteomes" id="UP000191110"/>
    </source>
</evidence>
<dbReference type="Pfam" id="PF04575">
    <property type="entry name" value="SlipAM"/>
    <property type="match status" value="1"/>
</dbReference>
<dbReference type="Proteomes" id="UP000191110">
    <property type="component" value="Unassembled WGS sequence"/>
</dbReference>
<dbReference type="EMBL" id="MPRL01000093">
    <property type="protein sequence ID" value="OOZ38421.1"/>
    <property type="molecule type" value="Genomic_DNA"/>
</dbReference>
<keyword evidence="3" id="KW-1185">Reference proteome</keyword>
<comment type="caution">
    <text evidence="2">The sequence shown here is derived from an EMBL/GenBank/DDBJ whole genome shotgun (WGS) entry which is preliminary data.</text>
</comment>
<proteinExistence type="predicted"/>
<evidence type="ECO:0000259" key="1">
    <source>
        <dbReference type="Pfam" id="PF04575"/>
    </source>
</evidence>
<sequence length="390" mass="43616">MRVILDSTISIGIAAIDSGHVSEGVFALERVLFVEPHNNAARLELARGYFLLQEDKRAKDEFMWVLRNQPPQIVHTNVQRYLDAIQQRAGKYETTVVGYVEFGFGYDTNANSAPEDGSFDSPLFGTGQLSDENLEQSDSLYQVSAGGSVNHPIAPGLSLYGGFDGYLKGHSALDDYDSMVATLKGGLKHQKGDNTHRVGIVGQRFALGGELYRRMMGATADWTHDLSKQTQLTLSASLIEMAYPDQPIRDSQQMTLGGGMTHRMAVKYSPTLFASAFRGQEMADTSSNEAKAVAERVFYGTRFGGQIGVRSNVSLDASWLIQRSEYEGINFMFLTNREEIRHQLEGGFTWLPSKHWKVRGKTGYTRSNSNIPLYEHERFLTQLSLRYDFY</sequence>
<dbReference type="RefSeq" id="WP_172840389.1">
    <property type="nucleotide sequence ID" value="NZ_MPRL01000093.1"/>
</dbReference>
<organism evidence="2 3">
    <name type="scientific">Solemya pervernicosa gill symbiont</name>
    <dbReference type="NCBI Taxonomy" id="642797"/>
    <lineage>
        <taxon>Bacteria</taxon>
        <taxon>Pseudomonadati</taxon>
        <taxon>Pseudomonadota</taxon>
        <taxon>Gammaproteobacteria</taxon>
        <taxon>sulfur-oxidizing symbionts</taxon>
    </lineage>
</organism>
<accession>A0A1T2L022</accession>
<gene>
    <name evidence="2" type="ORF">BOW53_15615</name>
</gene>
<protein>
    <recommendedName>
        <fullName evidence="1">Surface lipoprotein assembly modifier C-terminal domain-containing protein</fullName>
    </recommendedName>
</protein>
<name>A0A1T2L022_9GAMM</name>
<dbReference type="InterPro" id="IPR007655">
    <property type="entry name" value="Slam_C"/>
</dbReference>
<reference evidence="2 3" key="1">
    <citation type="submission" date="2016-11" db="EMBL/GenBank/DDBJ databases">
        <title>Mixed transmission modes and dynamic genome evolution in an obligate animal-bacterial symbiosis.</title>
        <authorList>
            <person name="Russell S.L."/>
            <person name="Corbett-Detig R.B."/>
            <person name="Cavanaugh C.M."/>
        </authorList>
    </citation>
    <scope>NUCLEOTIDE SEQUENCE [LARGE SCALE GENOMIC DNA]</scope>
    <source>
        <strain evidence="2">Sveles-Q1</strain>
    </source>
</reference>
<evidence type="ECO:0000313" key="2">
    <source>
        <dbReference type="EMBL" id="OOZ38421.1"/>
    </source>
</evidence>
<feature type="domain" description="Surface lipoprotein assembly modifier C-terminal" evidence="1">
    <location>
        <begin position="99"/>
        <end position="378"/>
    </location>
</feature>
<dbReference type="AlphaFoldDB" id="A0A1T2L022"/>